<dbReference type="Proteomes" id="UP000887565">
    <property type="component" value="Unplaced"/>
</dbReference>
<evidence type="ECO:0000313" key="1">
    <source>
        <dbReference type="Proteomes" id="UP000887565"/>
    </source>
</evidence>
<organism evidence="1 2">
    <name type="scientific">Romanomermis culicivorax</name>
    <name type="common">Nematode worm</name>
    <dbReference type="NCBI Taxonomy" id="13658"/>
    <lineage>
        <taxon>Eukaryota</taxon>
        <taxon>Metazoa</taxon>
        <taxon>Ecdysozoa</taxon>
        <taxon>Nematoda</taxon>
        <taxon>Enoplea</taxon>
        <taxon>Dorylaimia</taxon>
        <taxon>Mermithida</taxon>
        <taxon>Mermithoidea</taxon>
        <taxon>Mermithidae</taxon>
        <taxon>Romanomermis</taxon>
    </lineage>
</organism>
<dbReference type="WBParaSite" id="nRc.2.0.1.t22782-RA">
    <property type="protein sequence ID" value="nRc.2.0.1.t22782-RA"/>
    <property type="gene ID" value="nRc.2.0.1.g22782"/>
</dbReference>
<sequence length="60" mass="6771">MFVICQKRLASSYRKTRKIASRILKGAWLIERGVAAVAEEGRISLAFLMEAAYHARESIC</sequence>
<name>A0A915J9E7_ROMCU</name>
<reference evidence="2" key="1">
    <citation type="submission" date="2022-11" db="UniProtKB">
        <authorList>
            <consortium name="WormBaseParasite"/>
        </authorList>
    </citation>
    <scope>IDENTIFICATION</scope>
</reference>
<protein>
    <submittedName>
        <fullName evidence="2">Uncharacterized protein</fullName>
    </submittedName>
</protein>
<proteinExistence type="predicted"/>
<accession>A0A915J9E7</accession>
<dbReference type="AlphaFoldDB" id="A0A915J9E7"/>
<keyword evidence="1" id="KW-1185">Reference proteome</keyword>
<evidence type="ECO:0000313" key="2">
    <source>
        <dbReference type="WBParaSite" id="nRc.2.0.1.t22782-RA"/>
    </source>
</evidence>